<dbReference type="Proteomes" id="UP000249204">
    <property type="component" value="Unassembled WGS sequence"/>
</dbReference>
<name>A0A2W6NBB0_9BACL</name>
<comment type="caution">
    <text evidence="1">The sequence shown here is derived from an EMBL/GenBank/DDBJ whole genome shotgun (WGS) entry which is preliminary data.</text>
</comment>
<dbReference type="AlphaFoldDB" id="A0A2W6NBB0"/>
<organism evidence="1 2">
    <name type="scientific">Paenibacillus silvae</name>
    <dbReference type="NCBI Taxonomy" id="1325358"/>
    <lineage>
        <taxon>Bacteria</taxon>
        <taxon>Bacillati</taxon>
        <taxon>Bacillota</taxon>
        <taxon>Bacilli</taxon>
        <taxon>Bacillales</taxon>
        <taxon>Paenibacillaceae</taxon>
        <taxon>Paenibacillus</taxon>
    </lineage>
</organism>
<evidence type="ECO:0000313" key="1">
    <source>
        <dbReference type="EMBL" id="PZT53287.1"/>
    </source>
</evidence>
<gene>
    <name evidence="1" type="ORF">DN757_23535</name>
</gene>
<protein>
    <submittedName>
        <fullName evidence="1">Chromosome partitioning protein ParB</fullName>
    </submittedName>
</protein>
<evidence type="ECO:0000313" key="2">
    <source>
        <dbReference type="Proteomes" id="UP000249204"/>
    </source>
</evidence>
<proteinExistence type="predicted"/>
<accession>A0A2W6NBB0</accession>
<reference evidence="1 2" key="1">
    <citation type="submission" date="2018-06" db="EMBL/GenBank/DDBJ databases">
        <title>Isolation of heavy metals resistant Paenibacillus silvae NC2 from Gold-Copper mine in ZiJin, China.</title>
        <authorList>
            <person name="Xu J."/>
            <person name="Mazhar H.S."/>
            <person name="Rensing C."/>
        </authorList>
    </citation>
    <scope>NUCLEOTIDE SEQUENCE [LARGE SCALE GENOMIC DNA]</scope>
    <source>
        <strain evidence="1 2">NC2</strain>
    </source>
</reference>
<dbReference type="EMBL" id="QKWW01000074">
    <property type="protein sequence ID" value="PZT53287.1"/>
    <property type="molecule type" value="Genomic_DNA"/>
</dbReference>
<sequence>MKNFREEFQQTTPLGFMNTVIYIRSEYMSLFTLSAANEYARANDIETWVHLFLNGEGNNIVMSEELKKKKRYWLGPIEIDIKYMERVVGPEKHLEYVEDINWWNYNIDQICNRLEAGWDMPPLIAENRNGNFKINDGNHRLGALQKLKRRKYYLIIWDDYSYENIINQLKNCGVNLK</sequence>